<proteinExistence type="predicted"/>
<name>A0A6L9L9B7_9BACT</name>
<comment type="caution">
    <text evidence="1">The sequence shown here is derived from an EMBL/GenBank/DDBJ whole genome shotgun (WGS) entry which is preliminary data.</text>
</comment>
<evidence type="ECO:0000313" key="2">
    <source>
        <dbReference type="Proteomes" id="UP000474175"/>
    </source>
</evidence>
<dbReference type="Proteomes" id="UP000474175">
    <property type="component" value="Unassembled WGS sequence"/>
</dbReference>
<sequence>MLSLLLDSETLVTEEVFIDPSKLLAEDPQYVETVKHQLASRLQICSCRISPAETLHNDGRGISVPDGKQAVIYAALSVTPGSTIDFPQTNQLRYLQPGLLVGWRSCRGSAQLPVTGTGLTYYID</sequence>
<dbReference type="RefSeq" id="WP_163948315.1">
    <property type="nucleotide sequence ID" value="NZ_JAAFZH010000004.1"/>
</dbReference>
<gene>
    <name evidence="1" type="ORF">GK108_12680</name>
</gene>
<protein>
    <submittedName>
        <fullName evidence="1">Uncharacterized protein</fullName>
    </submittedName>
</protein>
<organism evidence="1 2">
    <name type="scientific">Spirosoma terrae</name>
    <dbReference type="NCBI Taxonomy" id="1968276"/>
    <lineage>
        <taxon>Bacteria</taxon>
        <taxon>Pseudomonadati</taxon>
        <taxon>Bacteroidota</taxon>
        <taxon>Cytophagia</taxon>
        <taxon>Cytophagales</taxon>
        <taxon>Cytophagaceae</taxon>
        <taxon>Spirosoma</taxon>
    </lineage>
</organism>
<dbReference type="EMBL" id="JAAFZH010000004">
    <property type="protein sequence ID" value="NDU95731.1"/>
    <property type="molecule type" value="Genomic_DNA"/>
</dbReference>
<dbReference type="AlphaFoldDB" id="A0A6L9L9B7"/>
<keyword evidence="2" id="KW-1185">Reference proteome</keyword>
<accession>A0A6L9L9B7</accession>
<reference evidence="1 2" key="1">
    <citation type="submission" date="2020-02" db="EMBL/GenBank/DDBJ databases">
        <title>Draft genome sequence of two Spirosoma agri KCTC 52727 and Spirosoma terrae KCTC 52035.</title>
        <authorList>
            <person name="Rojas J."/>
            <person name="Ambika Manirajan B."/>
            <person name="Suarez C."/>
            <person name="Ratering S."/>
            <person name="Schnell S."/>
        </authorList>
    </citation>
    <scope>NUCLEOTIDE SEQUENCE [LARGE SCALE GENOMIC DNA]</scope>
    <source>
        <strain evidence="1 2">KCTC 52035</strain>
    </source>
</reference>
<evidence type="ECO:0000313" key="1">
    <source>
        <dbReference type="EMBL" id="NDU95731.1"/>
    </source>
</evidence>